<proteinExistence type="predicted"/>
<keyword evidence="5" id="KW-0472">Membrane</keyword>
<accession>A0ABU2BQW8</accession>
<dbReference type="RefSeq" id="WP_310298415.1">
    <property type="nucleotide sequence ID" value="NZ_BAAAPS010000002.1"/>
</dbReference>
<keyword evidence="2" id="KW-1003">Cell membrane</keyword>
<evidence type="ECO:0000256" key="2">
    <source>
        <dbReference type="ARBA" id="ARBA00022475"/>
    </source>
</evidence>
<keyword evidence="6 7" id="KW-0012">Acyltransferase</keyword>
<protein>
    <submittedName>
        <fullName evidence="7">KDO2-lipid IV(A) lauroyltransferase</fullName>
        <ecNumber evidence="7">2.3.1.241</ecNumber>
    </submittedName>
</protein>
<dbReference type="Pfam" id="PF03279">
    <property type="entry name" value="Lip_A_acyltrans"/>
    <property type="match status" value="1"/>
</dbReference>
<dbReference type="EMBL" id="JAVDYG010000001">
    <property type="protein sequence ID" value="MDR7361040.1"/>
    <property type="molecule type" value="Genomic_DNA"/>
</dbReference>
<dbReference type="InterPro" id="IPR004960">
    <property type="entry name" value="LipA_acyltrans"/>
</dbReference>
<dbReference type="PANTHER" id="PTHR30606:SF10">
    <property type="entry name" value="PHOSPHATIDYLINOSITOL MANNOSIDE ACYLTRANSFERASE"/>
    <property type="match status" value="1"/>
</dbReference>
<keyword evidence="8" id="KW-1185">Reference proteome</keyword>
<dbReference type="GO" id="GO:0008913">
    <property type="term" value="F:Kdo2-lipid IVA acyltransferase activity"/>
    <property type="evidence" value="ECO:0007669"/>
    <property type="project" value="UniProtKB-EC"/>
</dbReference>
<keyword evidence="4 7" id="KW-0808">Transferase</keyword>
<dbReference type="NCBIfam" id="NF005919">
    <property type="entry name" value="PRK07920.1"/>
    <property type="match status" value="1"/>
</dbReference>
<dbReference type="PANTHER" id="PTHR30606">
    <property type="entry name" value="LIPID A BIOSYNTHESIS LAUROYL ACYLTRANSFERASE"/>
    <property type="match status" value="1"/>
</dbReference>
<gene>
    <name evidence="7" type="ORF">J2S63_000593</name>
</gene>
<comment type="caution">
    <text evidence="7">The sequence shown here is derived from an EMBL/GenBank/DDBJ whole genome shotgun (WGS) entry which is preliminary data.</text>
</comment>
<comment type="subcellular location">
    <subcellularLocation>
        <location evidence="1">Cell inner membrane</location>
    </subcellularLocation>
</comment>
<dbReference type="Proteomes" id="UP001183648">
    <property type="component" value="Unassembled WGS sequence"/>
</dbReference>
<reference evidence="7 8" key="1">
    <citation type="submission" date="2023-07" db="EMBL/GenBank/DDBJ databases">
        <title>Sequencing the genomes of 1000 actinobacteria strains.</title>
        <authorList>
            <person name="Klenk H.-P."/>
        </authorList>
    </citation>
    <scope>NUCLEOTIDE SEQUENCE [LARGE SCALE GENOMIC DNA]</scope>
    <source>
        <strain evidence="7 8">DSM 19426</strain>
    </source>
</reference>
<evidence type="ECO:0000256" key="1">
    <source>
        <dbReference type="ARBA" id="ARBA00004533"/>
    </source>
</evidence>
<keyword evidence="3" id="KW-0997">Cell inner membrane</keyword>
<dbReference type="CDD" id="cd07984">
    <property type="entry name" value="LPLAT_LABLAT-like"/>
    <property type="match status" value="1"/>
</dbReference>
<name>A0ABU2BQW8_9ACTN</name>
<dbReference type="EC" id="2.3.1.241" evidence="7"/>
<evidence type="ECO:0000313" key="8">
    <source>
        <dbReference type="Proteomes" id="UP001183648"/>
    </source>
</evidence>
<evidence type="ECO:0000256" key="5">
    <source>
        <dbReference type="ARBA" id="ARBA00023136"/>
    </source>
</evidence>
<evidence type="ECO:0000256" key="4">
    <source>
        <dbReference type="ARBA" id="ARBA00022679"/>
    </source>
</evidence>
<evidence type="ECO:0000256" key="6">
    <source>
        <dbReference type="ARBA" id="ARBA00023315"/>
    </source>
</evidence>
<sequence>MSLRDRAVASAYVGAWRGVGRLPEARARSLFARIGGRTYRRNGRGVQQLRANYARLRPELDAADLEDLVHDGVQSYLRYWCEAFRLSTWPLDDLVARTRTAGEERLRTPYAEGRGVVAALPHQANWDWAGAWACATGMPLMTVAERLEPVRVYDEFVRFRSSLGMQILPLTGGEPPMTALGDWAGAGGFVCLLADRDLSRTAVDVELAGQPARMPPGPALLAQRTGADLVPVTLAYREDDLEITFHEPVDPGTGEDGVAAATRAVAAAFSRGLVADTADWHMMQRVFP</sequence>
<evidence type="ECO:0000256" key="3">
    <source>
        <dbReference type="ARBA" id="ARBA00022519"/>
    </source>
</evidence>
<organism evidence="7 8">
    <name type="scientific">Nocardioides marmoribigeumensis</name>
    <dbReference type="NCBI Taxonomy" id="433649"/>
    <lineage>
        <taxon>Bacteria</taxon>
        <taxon>Bacillati</taxon>
        <taxon>Actinomycetota</taxon>
        <taxon>Actinomycetes</taxon>
        <taxon>Propionibacteriales</taxon>
        <taxon>Nocardioidaceae</taxon>
        <taxon>Nocardioides</taxon>
    </lineage>
</organism>
<evidence type="ECO:0000313" key="7">
    <source>
        <dbReference type="EMBL" id="MDR7361040.1"/>
    </source>
</evidence>